<feature type="transmembrane region" description="Helical" evidence="5">
    <location>
        <begin position="433"/>
        <end position="453"/>
    </location>
</feature>
<dbReference type="Pfam" id="PF13439">
    <property type="entry name" value="Glyco_transf_4"/>
    <property type="match status" value="2"/>
</dbReference>
<dbReference type="GO" id="GO:0016757">
    <property type="term" value="F:glycosyltransferase activity"/>
    <property type="evidence" value="ECO:0007669"/>
    <property type="project" value="InterPro"/>
</dbReference>
<dbReference type="Pfam" id="PF04138">
    <property type="entry name" value="GtrA_DPMS_TM"/>
    <property type="match status" value="1"/>
</dbReference>
<evidence type="ECO:0000259" key="6">
    <source>
        <dbReference type="Pfam" id="PF00534"/>
    </source>
</evidence>
<feature type="domain" description="Glycosyltransferase subfamily 4-like N-terminal" evidence="8">
    <location>
        <begin position="513"/>
        <end position="696"/>
    </location>
</feature>
<keyword evidence="2 5" id="KW-0812">Transmembrane</keyword>
<comment type="caution">
    <text evidence="9">The sequence shown here is derived from an EMBL/GenBank/DDBJ whole genome shotgun (WGS) entry which is preliminary data.</text>
</comment>
<dbReference type="GO" id="GO:0000271">
    <property type="term" value="P:polysaccharide biosynthetic process"/>
    <property type="evidence" value="ECO:0007669"/>
    <property type="project" value="InterPro"/>
</dbReference>
<dbReference type="InterPro" id="IPR007267">
    <property type="entry name" value="GtrA_DPMS_TM"/>
</dbReference>
<keyword evidence="4 5" id="KW-0472">Membrane</keyword>
<evidence type="ECO:0000313" key="9">
    <source>
        <dbReference type="EMBL" id="KKS40053.1"/>
    </source>
</evidence>
<dbReference type="PATRIC" id="fig|1618677.3.peg.791"/>
<dbReference type="EMBL" id="LCCW01000048">
    <property type="protein sequence ID" value="KKS40053.1"/>
    <property type="molecule type" value="Genomic_DNA"/>
</dbReference>
<organism evidence="9 10">
    <name type="scientific">Candidatus Kuenenbacteria bacterium GW2011_GWA2_42_15</name>
    <dbReference type="NCBI Taxonomy" id="1618677"/>
    <lineage>
        <taxon>Bacteria</taxon>
        <taxon>Candidatus Kueneniibacteriota</taxon>
    </lineage>
</organism>
<evidence type="ECO:0000256" key="2">
    <source>
        <dbReference type="ARBA" id="ARBA00022692"/>
    </source>
</evidence>
<dbReference type="InterPro" id="IPR001296">
    <property type="entry name" value="Glyco_trans_1"/>
</dbReference>
<reference evidence="9 10" key="1">
    <citation type="journal article" date="2015" name="Nature">
        <title>rRNA introns, odd ribosomes, and small enigmatic genomes across a large radiation of phyla.</title>
        <authorList>
            <person name="Brown C.T."/>
            <person name="Hug L.A."/>
            <person name="Thomas B.C."/>
            <person name="Sharon I."/>
            <person name="Castelle C.J."/>
            <person name="Singh A."/>
            <person name="Wilkins M.J."/>
            <person name="Williams K.H."/>
            <person name="Banfield J.F."/>
        </authorList>
    </citation>
    <scope>NUCLEOTIDE SEQUENCE [LARGE SCALE GENOMIC DNA]</scope>
</reference>
<feature type="transmembrane region" description="Helical" evidence="5">
    <location>
        <begin position="465"/>
        <end position="485"/>
    </location>
</feature>
<protein>
    <submittedName>
        <fullName evidence="9">Glycosyltransferase</fullName>
    </submittedName>
</protein>
<dbReference type="InterPro" id="IPR050194">
    <property type="entry name" value="Glycosyltransferase_grp1"/>
</dbReference>
<accession>A0A0G1BRH0</accession>
<evidence type="ECO:0000256" key="3">
    <source>
        <dbReference type="ARBA" id="ARBA00022989"/>
    </source>
</evidence>
<evidence type="ECO:0000256" key="4">
    <source>
        <dbReference type="ARBA" id="ARBA00023136"/>
    </source>
</evidence>
<evidence type="ECO:0000256" key="5">
    <source>
        <dbReference type="SAM" id="Phobius"/>
    </source>
</evidence>
<proteinExistence type="predicted"/>
<evidence type="ECO:0000256" key="1">
    <source>
        <dbReference type="ARBA" id="ARBA00004141"/>
    </source>
</evidence>
<feature type="domain" description="GtrA/DPMS transmembrane" evidence="7">
    <location>
        <begin position="383"/>
        <end position="491"/>
    </location>
</feature>
<evidence type="ECO:0000313" key="10">
    <source>
        <dbReference type="Proteomes" id="UP000034516"/>
    </source>
</evidence>
<dbReference type="Proteomes" id="UP000034516">
    <property type="component" value="Unassembled WGS sequence"/>
</dbReference>
<dbReference type="Gene3D" id="3.40.50.2000">
    <property type="entry name" value="Glycogen Phosphorylase B"/>
    <property type="match status" value="4"/>
</dbReference>
<dbReference type="GO" id="GO:0016020">
    <property type="term" value="C:membrane"/>
    <property type="evidence" value="ECO:0007669"/>
    <property type="project" value="UniProtKB-SubCell"/>
</dbReference>
<comment type="subcellular location">
    <subcellularLocation>
        <location evidence="1">Membrane</location>
        <topology evidence="1">Multi-pass membrane protein</topology>
    </subcellularLocation>
</comment>
<keyword evidence="3 5" id="KW-1133">Transmembrane helix</keyword>
<feature type="domain" description="Glycosyl transferase family 1" evidence="6">
    <location>
        <begin position="192"/>
        <end position="351"/>
    </location>
</feature>
<sequence length="893" mass="102218">MAQKTPKVLIFSLTYLPFIGGAEIALKEITDRVKDFEFHLITAKFNPVLPSEELLGGIHIWRVGRGNKLDKYLYPFRACFLAGKLMAANNYRLIWAMLETWGGLVALFFKLRHPQIKYLLTMQSGDADWFIKIRTWFWRPIYKMVYTKADYIQAISQWLADRASRYGYHGKVSVVPNGVDLNKFKRQKAKGKIKEELNIVQGTKVIFTDSRLVKKNGVADLIRAFHLLVTNYELRVIKLVILGTGPLENKLRQLTKRLNVYDKVIFLGRVSYEQIQDYYSIADVFIRPSLSEGFGNVFIQSMAAGIPVIATPVGGILDFLKDGETGWFCEPKNPKSIAEKIKYILDENNRAEVERVVAHAKQMVEDKYNWDLIAGQMKNIFHFAFLADLSLLYVLTEYFGFWYLWSATLSFIISAIVNYAIQKLWTFKDKNKAVTKQLLAFLSIQIVGLGINNLTLYCLVEFFELWYIIAKIFAAGIVLIWNYQVGKALVFRVKKETSRDLIVVAGEIFPPDIGGPATYVYQLVRYLLAERLHFSALYYARSELADHDRDLAPFLTTVSGFLPLPIKYLVYFFRLLARSFHAKVIYAQGPVASGWPALLVSKILQKKLIVKVVGDYAWEQAMLGQLTRQGVDSWQAAPELHARNYFLNLKIKSLNFLERLVVRHADGIIVPSYYLKKIVLGWGADQEKIRVIYNAIFLKDKPTLSREAAQEKIKIKGDIIITAVRLLPWKGVAMLIKIMRELKNINPDFKLVVAGGGPEEVVLRKMAAEYELTDKVFLLGSISQDELAIYYQAASIFVLNSGYEGLSHVVLDAMHYRLPIIASNIGGNPELIQDDYNGLLVEYNDYDAWLKAVDRLWRDHKLRERLASSPLVKLDIFNFNKMVAETMRIINSF</sequence>
<dbReference type="PANTHER" id="PTHR45947:SF15">
    <property type="entry name" value="TEICHURONIC ACID BIOSYNTHESIS GLYCOSYLTRANSFERASE TUAC-RELATED"/>
    <property type="match status" value="1"/>
</dbReference>
<dbReference type="Pfam" id="PF00534">
    <property type="entry name" value="Glycos_transf_1"/>
    <property type="match status" value="2"/>
</dbReference>
<dbReference type="AlphaFoldDB" id="A0A0G1BRH0"/>
<evidence type="ECO:0000259" key="7">
    <source>
        <dbReference type="Pfam" id="PF04138"/>
    </source>
</evidence>
<evidence type="ECO:0000259" key="8">
    <source>
        <dbReference type="Pfam" id="PF13439"/>
    </source>
</evidence>
<dbReference type="InterPro" id="IPR028098">
    <property type="entry name" value="Glyco_trans_4-like_N"/>
</dbReference>
<dbReference type="PANTHER" id="PTHR45947">
    <property type="entry name" value="SULFOQUINOVOSYL TRANSFERASE SQD2"/>
    <property type="match status" value="1"/>
</dbReference>
<feature type="domain" description="Glycosyltransferase subfamily 4-like N-terminal" evidence="8">
    <location>
        <begin position="19"/>
        <end position="182"/>
    </location>
</feature>
<feature type="domain" description="Glycosyl transferase family 1" evidence="6">
    <location>
        <begin position="709"/>
        <end position="867"/>
    </location>
</feature>
<dbReference type="CDD" id="cd03801">
    <property type="entry name" value="GT4_PimA-like"/>
    <property type="match status" value="2"/>
</dbReference>
<dbReference type="SUPFAM" id="SSF53756">
    <property type="entry name" value="UDP-Glycosyltransferase/glycogen phosphorylase"/>
    <property type="match status" value="2"/>
</dbReference>
<name>A0A0G1BRH0_9BACT</name>
<feature type="transmembrane region" description="Helical" evidence="5">
    <location>
        <begin position="402"/>
        <end position="421"/>
    </location>
</feature>
<gene>
    <name evidence="9" type="ORF">UV02_C0048G0005</name>
</gene>
<keyword evidence="9" id="KW-0808">Transferase</keyword>